<organism evidence="1 2">
    <name type="scientific">Pseudorhodobacter turbinis</name>
    <dbReference type="NCBI Taxonomy" id="2500533"/>
    <lineage>
        <taxon>Bacteria</taxon>
        <taxon>Pseudomonadati</taxon>
        <taxon>Pseudomonadota</taxon>
        <taxon>Alphaproteobacteria</taxon>
        <taxon>Rhodobacterales</taxon>
        <taxon>Paracoccaceae</taxon>
        <taxon>Pseudorhodobacter</taxon>
    </lineage>
</organism>
<keyword evidence="2" id="KW-1185">Reference proteome</keyword>
<sequence length="94" mass="10643">MIGGCEPNATLDDPAAATETLMIGKFHPRERPIPSTFNESIFLKINTGAMHDIGYLILLFDTAIPSQWWKVVIPTKNKSHNIYQLHYYGSHLMN</sequence>
<name>A0A4P8ECJ2_9RHOB</name>
<dbReference type="RefSeq" id="WP_137192260.1">
    <property type="nucleotide sequence ID" value="NZ_CP039964.1"/>
</dbReference>
<reference evidence="1 2" key="1">
    <citation type="submission" date="2019-05" db="EMBL/GenBank/DDBJ databases">
        <title>Pseudorhodobacter turbinis sp. nov., isolated from the gut of the Korean turban shell.</title>
        <authorList>
            <person name="Jeong Y.-S."/>
            <person name="Kang W.-R."/>
            <person name="Bae J.-W."/>
        </authorList>
    </citation>
    <scope>NUCLEOTIDE SEQUENCE [LARGE SCALE GENOMIC DNA]</scope>
    <source>
        <strain evidence="1 2">S12M18</strain>
    </source>
</reference>
<dbReference type="KEGG" id="pseb:EOK75_01405"/>
<dbReference type="Proteomes" id="UP000298631">
    <property type="component" value="Chromosome"/>
</dbReference>
<protein>
    <submittedName>
        <fullName evidence="1">Uncharacterized protein</fullName>
    </submittedName>
</protein>
<gene>
    <name evidence="1" type="ORF">EOK75_01405</name>
</gene>
<proteinExistence type="predicted"/>
<accession>A0A4P8ECJ2</accession>
<dbReference type="EMBL" id="CP039964">
    <property type="protein sequence ID" value="QCO54581.1"/>
    <property type="molecule type" value="Genomic_DNA"/>
</dbReference>
<evidence type="ECO:0000313" key="1">
    <source>
        <dbReference type="EMBL" id="QCO54581.1"/>
    </source>
</evidence>
<dbReference type="AlphaFoldDB" id="A0A4P8ECJ2"/>
<evidence type="ECO:0000313" key="2">
    <source>
        <dbReference type="Proteomes" id="UP000298631"/>
    </source>
</evidence>